<dbReference type="PANTHER" id="PTHR47683">
    <property type="entry name" value="PSEUDOURIDINE SYNTHASE FAMILY PROTEIN-RELATED"/>
    <property type="match status" value="1"/>
</dbReference>
<evidence type="ECO:0000256" key="5">
    <source>
        <dbReference type="PROSITE-ProRule" id="PRU00182"/>
    </source>
</evidence>
<feature type="domain" description="RNA-binding S4" evidence="8">
    <location>
        <begin position="7"/>
        <end position="63"/>
    </location>
</feature>
<dbReference type="CDD" id="cd00165">
    <property type="entry name" value="S4"/>
    <property type="match status" value="1"/>
</dbReference>
<dbReference type="NCBIfam" id="TIGR00093">
    <property type="entry name" value="pseudouridine synthase"/>
    <property type="match status" value="1"/>
</dbReference>
<dbReference type="PANTHER" id="PTHR47683:SF2">
    <property type="entry name" value="RNA-BINDING S4 DOMAIN-CONTAINING PROTEIN"/>
    <property type="match status" value="1"/>
</dbReference>
<dbReference type="GO" id="GO:0000455">
    <property type="term" value="P:enzyme-directed rRNA pseudouridine synthesis"/>
    <property type="evidence" value="ECO:0007669"/>
    <property type="project" value="UniProtKB-ARBA"/>
</dbReference>
<evidence type="ECO:0000256" key="1">
    <source>
        <dbReference type="ARBA" id="ARBA00008348"/>
    </source>
</evidence>
<dbReference type="InterPro" id="IPR018496">
    <property type="entry name" value="PsdUridine_synth_RsuA/RluB_CS"/>
</dbReference>
<dbReference type="EMBL" id="FOUZ01000013">
    <property type="protein sequence ID" value="SFN48263.1"/>
    <property type="molecule type" value="Genomic_DNA"/>
</dbReference>
<dbReference type="InterPro" id="IPR050343">
    <property type="entry name" value="RsuA_PseudoU_synthase"/>
</dbReference>
<keyword evidence="10" id="KW-1185">Reference proteome</keyword>
<evidence type="ECO:0000256" key="6">
    <source>
        <dbReference type="RuleBase" id="RU003887"/>
    </source>
</evidence>
<dbReference type="InterPro" id="IPR042092">
    <property type="entry name" value="PsdUridine_s_RsuA/RluB/E/F_cat"/>
</dbReference>
<dbReference type="SUPFAM" id="SSF55120">
    <property type="entry name" value="Pseudouridine synthase"/>
    <property type="match status" value="1"/>
</dbReference>
<dbReference type="SUPFAM" id="SSF55174">
    <property type="entry name" value="Alpha-L RNA-binding motif"/>
    <property type="match status" value="1"/>
</dbReference>
<dbReference type="PROSITE" id="PS01149">
    <property type="entry name" value="PSI_RSU"/>
    <property type="match status" value="1"/>
</dbReference>
<dbReference type="PROSITE" id="PS50889">
    <property type="entry name" value="S4"/>
    <property type="match status" value="1"/>
</dbReference>
<evidence type="ECO:0000256" key="4">
    <source>
        <dbReference type="ARBA" id="ARBA00036535"/>
    </source>
</evidence>
<dbReference type="InterPro" id="IPR020103">
    <property type="entry name" value="PsdUridine_synth_cat_dom_sf"/>
</dbReference>
<proteinExistence type="inferred from homology"/>
<evidence type="ECO:0000313" key="9">
    <source>
        <dbReference type="EMBL" id="SFN48263.1"/>
    </source>
</evidence>
<comment type="catalytic activity">
    <reaction evidence="4">
        <text>uridine(2604) in 23S rRNA = pseudouridine(2604) in 23S rRNA</text>
        <dbReference type="Rhea" id="RHEA:38875"/>
        <dbReference type="Rhea" id="RHEA-COMP:10093"/>
        <dbReference type="Rhea" id="RHEA-COMP:10094"/>
        <dbReference type="ChEBI" id="CHEBI:65314"/>
        <dbReference type="ChEBI" id="CHEBI:65315"/>
        <dbReference type="EC" id="5.4.99.21"/>
    </reaction>
</comment>
<dbReference type="InterPro" id="IPR020094">
    <property type="entry name" value="TruA/RsuA/RluB/E/F_N"/>
</dbReference>
<dbReference type="GO" id="GO:0003723">
    <property type="term" value="F:RNA binding"/>
    <property type="evidence" value="ECO:0007669"/>
    <property type="project" value="UniProtKB-KW"/>
</dbReference>
<organism evidence="9 10">
    <name type="scientific">Algoriella xinjiangensis</name>
    <dbReference type="NCBI Taxonomy" id="684065"/>
    <lineage>
        <taxon>Bacteria</taxon>
        <taxon>Pseudomonadati</taxon>
        <taxon>Bacteroidota</taxon>
        <taxon>Flavobacteriia</taxon>
        <taxon>Flavobacteriales</taxon>
        <taxon>Weeksellaceae</taxon>
        <taxon>Algoriella</taxon>
    </lineage>
</organism>
<name>A0A1I4ZE04_9FLAO</name>
<dbReference type="GO" id="GO:0160138">
    <property type="term" value="F:23S rRNA pseudouridine(2604) synthase activity"/>
    <property type="evidence" value="ECO:0007669"/>
    <property type="project" value="UniProtKB-EC"/>
</dbReference>
<dbReference type="NCBIfam" id="NF007784">
    <property type="entry name" value="PRK10475.1"/>
    <property type="match status" value="1"/>
</dbReference>
<dbReference type="InterPro" id="IPR036986">
    <property type="entry name" value="S4_RNA-bd_sf"/>
</dbReference>
<accession>A0A1I4ZE04</accession>
<dbReference type="InterPro" id="IPR006145">
    <property type="entry name" value="PsdUridine_synth_RsuA/RluA"/>
</dbReference>
<sequence length="303" mass="33992">MEETNFLRLNKYISESGFCSRREADQYIEKRVVMINGRVAKVGRQVQPNDVVTVNGILIEPIAKENAAYIMLNKPVGVTCTTDSADPDNIIDFLSFGERIFPIGRLDKDSQGLILLTSDGDIVNKILRAGNNHEKEYIVTVDKPITDEFCTRMANGVPILNVVTKKCKIEKISTNVFKLTLIQGLNRQIRRMCEYFGYSVKKLERVRIMNLTLNVGVGQHRDLTLEELTELNRLTKDSEQNEEKKQAAKSKKPSVKKAIQISPDFKDSKGKPIKKKSVKKPANASKARVGKSNPNKAKGGKGR</sequence>
<gene>
    <name evidence="9" type="ORF">SAMN05421738_11331</name>
</gene>
<dbReference type="Gene3D" id="3.30.70.1560">
    <property type="entry name" value="Alpha-L RNA-binding motif"/>
    <property type="match status" value="1"/>
</dbReference>
<dbReference type="Pfam" id="PF00849">
    <property type="entry name" value="PseudoU_synth_2"/>
    <property type="match status" value="1"/>
</dbReference>
<dbReference type="STRING" id="684065.SAMN05421738_11331"/>
<dbReference type="InterPro" id="IPR000748">
    <property type="entry name" value="PsdUridine_synth_RsuA/RluB/E/F"/>
</dbReference>
<dbReference type="InterPro" id="IPR002942">
    <property type="entry name" value="S4_RNA-bd"/>
</dbReference>
<dbReference type="CDD" id="cd02554">
    <property type="entry name" value="PseudoU_synth_RluF"/>
    <property type="match status" value="1"/>
</dbReference>
<dbReference type="RefSeq" id="WP_092909030.1">
    <property type="nucleotide sequence ID" value="NZ_FOUZ01000013.1"/>
</dbReference>
<protein>
    <recommendedName>
        <fullName evidence="6">Pseudouridine synthase</fullName>
        <ecNumber evidence="6">5.4.99.-</ecNumber>
    </recommendedName>
</protein>
<evidence type="ECO:0000256" key="3">
    <source>
        <dbReference type="ARBA" id="ARBA00036390"/>
    </source>
</evidence>
<reference evidence="10" key="1">
    <citation type="submission" date="2016-10" db="EMBL/GenBank/DDBJ databases">
        <authorList>
            <person name="Varghese N."/>
            <person name="Submissions S."/>
        </authorList>
    </citation>
    <scope>NUCLEOTIDE SEQUENCE [LARGE SCALE GENOMIC DNA]</scope>
    <source>
        <strain evidence="10">XJ109</strain>
    </source>
</reference>
<dbReference type="FunFam" id="3.10.290.10:FF:000003">
    <property type="entry name" value="Pseudouridine synthase"/>
    <property type="match status" value="1"/>
</dbReference>
<comment type="similarity">
    <text evidence="1 6">Belongs to the pseudouridine synthase RsuA family.</text>
</comment>
<dbReference type="AlphaFoldDB" id="A0A1I4ZE04"/>
<dbReference type="OrthoDB" id="9807213at2"/>
<dbReference type="Gene3D" id="3.30.70.580">
    <property type="entry name" value="Pseudouridine synthase I, catalytic domain, N-terminal subdomain"/>
    <property type="match status" value="1"/>
</dbReference>
<dbReference type="Pfam" id="PF01479">
    <property type="entry name" value="S4"/>
    <property type="match status" value="1"/>
</dbReference>
<comment type="catalytic activity">
    <reaction evidence="3">
        <text>uridine(35) in tRNA(Tyr) = pseudouridine(35) in tRNA(Tyr)</text>
        <dbReference type="Rhea" id="RHEA:60556"/>
        <dbReference type="Rhea" id="RHEA-COMP:15607"/>
        <dbReference type="Rhea" id="RHEA-COMP:15608"/>
        <dbReference type="ChEBI" id="CHEBI:65314"/>
        <dbReference type="ChEBI" id="CHEBI:65315"/>
    </reaction>
</comment>
<dbReference type="Gene3D" id="3.10.290.10">
    <property type="entry name" value="RNA-binding S4 domain"/>
    <property type="match status" value="1"/>
</dbReference>
<keyword evidence="2 6" id="KW-0413">Isomerase</keyword>
<dbReference type="SMART" id="SM00363">
    <property type="entry name" value="S4"/>
    <property type="match status" value="1"/>
</dbReference>
<dbReference type="FunFam" id="3.30.70.1560:FF:000002">
    <property type="entry name" value="Pseudouridine synthase"/>
    <property type="match status" value="1"/>
</dbReference>
<evidence type="ECO:0000256" key="2">
    <source>
        <dbReference type="ARBA" id="ARBA00023235"/>
    </source>
</evidence>
<evidence type="ECO:0000256" key="7">
    <source>
        <dbReference type="SAM" id="MobiDB-lite"/>
    </source>
</evidence>
<keyword evidence="5" id="KW-0694">RNA-binding</keyword>
<feature type="compositionally biased region" description="Basic and acidic residues" evidence="7">
    <location>
        <begin position="234"/>
        <end position="246"/>
    </location>
</feature>
<dbReference type="Proteomes" id="UP000199149">
    <property type="component" value="Unassembled WGS sequence"/>
</dbReference>
<evidence type="ECO:0000313" key="10">
    <source>
        <dbReference type="Proteomes" id="UP000199149"/>
    </source>
</evidence>
<feature type="region of interest" description="Disordered" evidence="7">
    <location>
        <begin position="234"/>
        <end position="303"/>
    </location>
</feature>
<evidence type="ECO:0000259" key="8">
    <source>
        <dbReference type="SMART" id="SM00363"/>
    </source>
</evidence>
<dbReference type="EC" id="5.4.99.-" evidence="6"/>